<protein>
    <submittedName>
        <fullName evidence="4">PucR C-terminal helix-turn-helix domain-containing protein</fullName>
    </submittedName>
</protein>
<evidence type="ECO:0000313" key="4">
    <source>
        <dbReference type="EMBL" id="SEG91769.1"/>
    </source>
</evidence>
<dbReference type="Pfam" id="PF17853">
    <property type="entry name" value="GGDEF_2"/>
    <property type="match status" value="1"/>
</dbReference>
<dbReference type="Gene3D" id="1.10.10.2840">
    <property type="entry name" value="PucR C-terminal helix-turn-helix domain"/>
    <property type="match status" value="1"/>
</dbReference>
<dbReference type="Pfam" id="PF13556">
    <property type="entry name" value="HTH_30"/>
    <property type="match status" value="1"/>
</dbReference>
<dbReference type="EMBL" id="FNVU01000024">
    <property type="protein sequence ID" value="SEG91769.1"/>
    <property type="molecule type" value="Genomic_DNA"/>
</dbReference>
<feature type="domain" description="PucR C-terminal helix-turn-helix" evidence="2">
    <location>
        <begin position="383"/>
        <end position="438"/>
    </location>
</feature>
<keyword evidence="5" id="KW-1185">Reference proteome</keyword>
<evidence type="ECO:0000259" key="3">
    <source>
        <dbReference type="Pfam" id="PF17853"/>
    </source>
</evidence>
<dbReference type="InterPro" id="IPR025736">
    <property type="entry name" value="PucR_C-HTH_dom"/>
</dbReference>
<evidence type="ECO:0000256" key="1">
    <source>
        <dbReference type="ARBA" id="ARBA00006754"/>
    </source>
</evidence>
<dbReference type="InterPro" id="IPR041522">
    <property type="entry name" value="CdaR_GGDEF"/>
</dbReference>
<dbReference type="AlphaFoldDB" id="A0A1H6E366"/>
<sequence>MSGYPISQATIPAQPRTTPTHSVLHLLHLLRPADPSVLHLPMTDPQLVEEVVARVGSGTTGWAIEKSRLLMAELAGEPFARFDQKSCSETRLVEAIALWVVLRLSGVRAITGLLSAELTHAIRERIGDNATVDPLLGYVRAAHARFTHDLFEFRDAMIPTEDQPAMMRSISAALFEGMETLSAAVTEKFAAERNRWFTGSVGERFELVSAILKGQPVDTRRALRQLRYDLTLHHVALVLWQDEITPDSSRELETAAVRLLDQADCSSMLLLPAGPGRLWAWGGRASDRPGELRHSDKPVQLPPHVHVASGLPGDGVAGFLRSHEQAITAERVGRITEPGPSRLCDYGDLELVILLGDDAEGTADFVRRELGPLAADNRSMAALRETVCCLLDNERGVAVTAKHLHIAKNTVAYRVKKAEQLLGRSLREDRLRLHLALYLAGRLGSSVLAGEGPAAGLENSIRAVGR</sequence>
<evidence type="ECO:0000313" key="5">
    <source>
        <dbReference type="Proteomes" id="UP000236754"/>
    </source>
</evidence>
<name>A0A1H6E366_9ACTN</name>
<dbReference type="PANTHER" id="PTHR33744">
    <property type="entry name" value="CARBOHYDRATE DIACID REGULATOR"/>
    <property type="match status" value="1"/>
</dbReference>
<reference evidence="4 5" key="1">
    <citation type="submission" date="2016-10" db="EMBL/GenBank/DDBJ databases">
        <authorList>
            <person name="de Groot N.N."/>
        </authorList>
    </citation>
    <scope>NUCLEOTIDE SEQUENCE [LARGE SCALE GENOMIC DNA]</scope>
    <source>
        <strain evidence="4 5">CGMCC 4.2023</strain>
    </source>
</reference>
<feature type="domain" description="CdaR GGDEF-like" evidence="3">
    <location>
        <begin position="217"/>
        <end position="331"/>
    </location>
</feature>
<accession>A0A1H6E366</accession>
<dbReference type="InterPro" id="IPR051448">
    <property type="entry name" value="CdaR-like_regulators"/>
</dbReference>
<dbReference type="Proteomes" id="UP000236754">
    <property type="component" value="Unassembled WGS sequence"/>
</dbReference>
<gene>
    <name evidence="4" type="ORF">SAMN05216223_12476</name>
</gene>
<dbReference type="InterPro" id="IPR042070">
    <property type="entry name" value="PucR_C-HTH_sf"/>
</dbReference>
<proteinExistence type="inferred from homology"/>
<comment type="similarity">
    <text evidence="1">Belongs to the CdaR family.</text>
</comment>
<evidence type="ECO:0000259" key="2">
    <source>
        <dbReference type="Pfam" id="PF13556"/>
    </source>
</evidence>
<organism evidence="4 5">
    <name type="scientific">Actinacidiphila yanglinensis</name>
    <dbReference type="NCBI Taxonomy" id="310779"/>
    <lineage>
        <taxon>Bacteria</taxon>
        <taxon>Bacillati</taxon>
        <taxon>Actinomycetota</taxon>
        <taxon>Actinomycetes</taxon>
        <taxon>Kitasatosporales</taxon>
        <taxon>Streptomycetaceae</taxon>
        <taxon>Actinacidiphila</taxon>
    </lineage>
</organism>
<dbReference type="PANTHER" id="PTHR33744:SF1">
    <property type="entry name" value="DNA-BINDING TRANSCRIPTIONAL ACTIVATOR ADER"/>
    <property type="match status" value="1"/>
</dbReference>